<evidence type="ECO:0000313" key="13">
    <source>
        <dbReference type="EMBL" id="ABO50041.1"/>
    </source>
</evidence>
<dbReference type="GO" id="GO:0000155">
    <property type="term" value="F:phosphorelay sensor kinase activity"/>
    <property type="evidence" value="ECO:0007669"/>
    <property type="project" value="InterPro"/>
</dbReference>
<dbReference type="SMART" id="SM00387">
    <property type="entry name" value="HATPase_c"/>
    <property type="match status" value="1"/>
</dbReference>
<dbReference type="SUPFAM" id="SSF47384">
    <property type="entry name" value="Homodimeric domain of signal transducing histidine kinase"/>
    <property type="match status" value="1"/>
</dbReference>
<comment type="catalytic activity">
    <reaction evidence="1">
        <text>ATP + protein L-histidine = ADP + protein N-phospho-L-histidine.</text>
        <dbReference type="EC" id="2.7.13.3"/>
    </reaction>
</comment>
<dbReference type="Pfam" id="PF00512">
    <property type="entry name" value="HisKA"/>
    <property type="match status" value="1"/>
</dbReference>
<keyword evidence="10" id="KW-0472">Membrane</keyword>
<keyword evidence="7 13" id="KW-0418">Kinase</keyword>
<evidence type="ECO:0000256" key="9">
    <source>
        <dbReference type="ARBA" id="ARBA00023012"/>
    </source>
</evidence>
<dbReference type="CDD" id="cd00082">
    <property type="entry name" value="HisKA"/>
    <property type="match status" value="1"/>
</dbReference>
<evidence type="ECO:0000256" key="8">
    <source>
        <dbReference type="ARBA" id="ARBA00022840"/>
    </source>
</evidence>
<dbReference type="SMART" id="SM00388">
    <property type="entry name" value="HisKA"/>
    <property type="match status" value="1"/>
</dbReference>
<dbReference type="PANTHER" id="PTHR43065">
    <property type="entry name" value="SENSOR HISTIDINE KINASE"/>
    <property type="match status" value="1"/>
</dbReference>
<dbReference type="PANTHER" id="PTHR43065:SF10">
    <property type="entry name" value="PEROXIDE STRESS-ACTIVATED HISTIDINE KINASE MAK3"/>
    <property type="match status" value="1"/>
</dbReference>
<dbReference type="GO" id="GO:0005524">
    <property type="term" value="F:ATP binding"/>
    <property type="evidence" value="ECO:0007669"/>
    <property type="project" value="UniProtKB-KW"/>
</dbReference>
<protein>
    <recommendedName>
        <fullName evidence="3">histidine kinase</fullName>
        <ecNumber evidence="3">2.7.13.3</ecNumber>
    </recommendedName>
</protein>
<keyword evidence="8" id="KW-0067">ATP-binding</keyword>
<organism evidence="13 14">
    <name type="scientific">Desulforamulus reducens (strain ATCC BAA-1160 / DSM 100696 / MI-1)</name>
    <name type="common">Desulfotomaculum reducens</name>
    <dbReference type="NCBI Taxonomy" id="349161"/>
    <lineage>
        <taxon>Bacteria</taxon>
        <taxon>Bacillati</taxon>
        <taxon>Bacillota</taxon>
        <taxon>Clostridia</taxon>
        <taxon>Eubacteriales</taxon>
        <taxon>Peptococcaceae</taxon>
        <taxon>Desulforamulus</taxon>
    </lineage>
</organism>
<gene>
    <name evidence="13" type="ordered locus">Dred_1511</name>
</gene>
<keyword evidence="10" id="KW-1133">Transmembrane helix</keyword>
<keyword evidence="9" id="KW-0902">Two-component regulatory system</keyword>
<name>A4J4N8_DESRM</name>
<comment type="subcellular location">
    <subcellularLocation>
        <location evidence="2">Membrane</location>
    </subcellularLocation>
</comment>
<dbReference type="InterPro" id="IPR003594">
    <property type="entry name" value="HATPase_dom"/>
</dbReference>
<evidence type="ECO:0000256" key="2">
    <source>
        <dbReference type="ARBA" id="ARBA00004370"/>
    </source>
</evidence>
<dbReference type="Proteomes" id="UP000001556">
    <property type="component" value="Chromosome"/>
</dbReference>
<evidence type="ECO:0000256" key="1">
    <source>
        <dbReference type="ARBA" id="ARBA00000085"/>
    </source>
</evidence>
<dbReference type="InterPro" id="IPR005467">
    <property type="entry name" value="His_kinase_dom"/>
</dbReference>
<feature type="domain" description="Histidine kinase" evidence="11">
    <location>
        <begin position="352"/>
        <end position="559"/>
    </location>
</feature>
<evidence type="ECO:0000256" key="3">
    <source>
        <dbReference type="ARBA" id="ARBA00012438"/>
    </source>
</evidence>
<dbReference type="eggNOG" id="COG4191">
    <property type="taxonomic scope" value="Bacteria"/>
</dbReference>
<dbReference type="InterPro" id="IPR004358">
    <property type="entry name" value="Sig_transdc_His_kin-like_C"/>
</dbReference>
<sequence>MQHLLSIFLKFVLSDYTLIAFIFAIYRVFSFLYLFLHLLVVYNSHKEKYPKGRSILLNNKNIFPFFKQNSLTNQIVTIIAVIMLVPIVALMYDVFFASQTDKVIFLEKEQRLKALVKSTNQSFMKNLESLRITPENISSTTLHNEFTRVVEPHLPANSGIRFGLYVPQTEKIKVLGFLHNYRNLSPEEEAQREKIIFANTKPRLVATEMSKEPNFYISGSWDDQVVEYISPVILQGKVVAVMWAGERLNPFFYQSNYARKFLRYFTLAVLAMVMFATLLTIRNITTGVDRLKKGLHRMEHDIHHLLPEMSGELGQVAQAVNRMALGLLEKERLEDQLRQSEHLIALGRLATGVAHELRNPIGIIKTLVELMKDEYSQVSGIDEFTKAVDEQVDRQNMVIQELLDFGRPTKVSIKECSVNDLLKGVLSFSAAMLRKENVTVHLHLDESLPKIMADTEKLKQVFVNLIVNAAEAMPSGGTLDIKTEQSENLVTVTFSDTGEGIDLEEKSKIFDPFYTTKKAGTGLGLSISYQNIKLHEGTIEVSSTRNKGTTFTIRLPRKKHISERRDCLDTTNSGH</sequence>
<dbReference type="Pfam" id="PF02518">
    <property type="entry name" value="HATPase_c"/>
    <property type="match status" value="1"/>
</dbReference>
<evidence type="ECO:0000313" key="14">
    <source>
        <dbReference type="Proteomes" id="UP000001556"/>
    </source>
</evidence>
<dbReference type="InterPro" id="IPR003660">
    <property type="entry name" value="HAMP_dom"/>
</dbReference>
<dbReference type="PRINTS" id="PR00344">
    <property type="entry name" value="BCTRLSENSOR"/>
</dbReference>
<dbReference type="Gene3D" id="6.10.340.10">
    <property type="match status" value="1"/>
</dbReference>
<feature type="transmembrane region" description="Helical" evidence="10">
    <location>
        <begin position="261"/>
        <end position="281"/>
    </location>
</feature>
<keyword evidence="14" id="KW-1185">Reference proteome</keyword>
<dbReference type="PROSITE" id="PS50109">
    <property type="entry name" value="HIS_KIN"/>
    <property type="match status" value="1"/>
</dbReference>
<evidence type="ECO:0000256" key="5">
    <source>
        <dbReference type="ARBA" id="ARBA00022679"/>
    </source>
</evidence>
<dbReference type="EMBL" id="CP000612">
    <property type="protein sequence ID" value="ABO50041.1"/>
    <property type="molecule type" value="Genomic_DNA"/>
</dbReference>
<evidence type="ECO:0000256" key="10">
    <source>
        <dbReference type="SAM" id="Phobius"/>
    </source>
</evidence>
<evidence type="ECO:0000256" key="6">
    <source>
        <dbReference type="ARBA" id="ARBA00022741"/>
    </source>
</evidence>
<keyword evidence="10" id="KW-0812">Transmembrane</keyword>
<dbReference type="STRING" id="349161.Dred_1511"/>
<dbReference type="SUPFAM" id="SSF55874">
    <property type="entry name" value="ATPase domain of HSP90 chaperone/DNA topoisomerase II/histidine kinase"/>
    <property type="match status" value="1"/>
</dbReference>
<reference evidence="13 14" key="1">
    <citation type="submission" date="2007-03" db="EMBL/GenBank/DDBJ databases">
        <title>Complete sequence of Desulfotomaculum reducens MI-1.</title>
        <authorList>
            <consortium name="US DOE Joint Genome Institute"/>
            <person name="Copeland A."/>
            <person name="Lucas S."/>
            <person name="Lapidus A."/>
            <person name="Barry K."/>
            <person name="Detter J.C."/>
            <person name="Glavina del Rio T."/>
            <person name="Hammon N."/>
            <person name="Israni S."/>
            <person name="Dalin E."/>
            <person name="Tice H."/>
            <person name="Pitluck S."/>
            <person name="Sims D."/>
            <person name="Brettin T."/>
            <person name="Bruce D."/>
            <person name="Han C."/>
            <person name="Tapia R."/>
            <person name="Schmutz J."/>
            <person name="Larimer F."/>
            <person name="Land M."/>
            <person name="Hauser L."/>
            <person name="Kyrpides N."/>
            <person name="Kim E."/>
            <person name="Tebo B.M."/>
            <person name="Richardson P."/>
        </authorList>
    </citation>
    <scope>NUCLEOTIDE SEQUENCE [LARGE SCALE GENOMIC DNA]</scope>
    <source>
        <strain evidence="13 14">MI-1</strain>
    </source>
</reference>
<feature type="transmembrane region" description="Helical" evidence="10">
    <location>
        <begin position="75"/>
        <end position="95"/>
    </location>
</feature>
<accession>A4J4N8</accession>
<dbReference type="InterPro" id="IPR036890">
    <property type="entry name" value="HATPase_C_sf"/>
</dbReference>
<proteinExistence type="predicted"/>
<dbReference type="KEGG" id="drm:Dred_1511"/>
<dbReference type="PROSITE" id="PS50885">
    <property type="entry name" value="HAMP"/>
    <property type="match status" value="1"/>
</dbReference>
<evidence type="ECO:0000259" key="12">
    <source>
        <dbReference type="PROSITE" id="PS50885"/>
    </source>
</evidence>
<dbReference type="AlphaFoldDB" id="A4J4N8"/>
<dbReference type="Gene3D" id="1.10.287.130">
    <property type="match status" value="1"/>
</dbReference>
<dbReference type="InterPro" id="IPR036097">
    <property type="entry name" value="HisK_dim/P_sf"/>
</dbReference>
<dbReference type="CDD" id="cd06225">
    <property type="entry name" value="HAMP"/>
    <property type="match status" value="1"/>
</dbReference>
<evidence type="ECO:0000259" key="11">
    <source>
        <dbReference type="PROSITE" id="PS50109"/>
    </source>
</evidence>
<keyword evidence="6" id="KW-0547">Nucleotide-binding</keyword>
<feature type="domain" description="HAMP" evidence="12">
    <location>
        <begin position="282"/>
        <end position="332"/>
    </location>
</feature>
<evidence type="ECO:0000256" key="7">
    <source>
        <dbReference type="ARBA" id="ARBA00022777"/>
    </source>
</evidence>
<keyword evidence="5" id="KW-0808">Transferase</keyword>
<dbReference type="EC" id="2.7.13.3" evidence="3"/>
<dbReference type="GO" id="GO:0016020">
    <property type="term" value="C:membrane"/>
    <property type="evidence" value="ECO:0007669"/>
    <property type="project" value="UniProtKB-SubCell"/>
</dbReference>
<keyword evidence="4" id="KW-0597">Phosphoprotein</keyword>
<dbReference type="InterPro" id="IPR003661">
    <property type="entry name" value="HisK_dim/P_dom"/>
</dbReference>
<dbReference type="HOGENOM" id="CLU_000445_89_29_9"/>
<dbReference type="Gene3D" id="3.30.565.10">
    <property type="entry name" value="Histidine kinase-like ATPase, C-terminal domain"/>
    <property type="match status" value="1"/>
</dbReference>
<evidence type="ECO:0000256" key="4">
    <source>
        <dbReference type="ARBA" id="ARBA00022553"/>
    </source>
</evidence>
<feature type="transmembrane region" description="Helical" evidence="10">
    <location>
        <begin position="12"/>
        <end position="36"/>
    </location>
</feature>